<comment type="caution">
    <text evidence="3">The sequence shown here is derived from an EMBL/GenBank/DDBJ whole genome shotgun (WGS) entry which is preliminary data.</text>
</comment>
<dbReference type="Proteomes" id="UP001362999">
    <property type="component" value="Unassembled WGS sequence"/>
</dbReference>
<organism evidence="3 4">
    <name type="scientific">Favolaschia claudopus</name>
    <dbReference type="NCBI Taxonomy" id="2862362"/>
    <lineage>
        <taxon>Eukaryota</taxon>
        <taxon>Fungi</taxon>
        <taxon>Dikarya</taxon>
        <taxon>Basidiomycota</taxon>
        <taxon>Agaricomycotina</taxon>
        <taxon>Agaricomycetes</taxon>
        <taxon>Agaricomycetidae</taxon>
        <taxon>Agaricales</taxon>
        <taxon>Marasmiineae</taxon>
        <taxon>Mycenaceae</taxon>
        <taxon>Favolaschia</taxon>
    </lineage>
</organism>
<keyword evidence="4" id="KW-1185">Reference proteome</keyword>
<feature type="compositionally biased region" description="Acidic residues" evidence="1">
    <location>
        <begin position="296"/>
        <end position="311"/>
    </location>
</feature>
<dbReference type="Gene3D" id="1.20.1280.50">
    <property type="match status" value="1"/>
</dbReference>
<evidence type="ECO:0000313" key="3">
    <source>
        <dbReference type="EMBL" id="KAK7063361.1"/>
    </source>
</evidence>
<protein>
    <recommendedName>
        <fullName evidence="2">F-box domain-containing protein</fullName>
    </recommendedName>
</protein>
<sequence>MYKGTNPPSLASTIYMKRRRTWFRSKRPAKRVKLHRDTQDSNEGVGLQNLPNEVLAEIFRWAVEDDTLFLPHLKPITDSYFPRTVLHIRIAHVCSQWRKLAIATIWNRVYLDLGRMFQHCFPPPHEEVWNHFISLLPPQQGLDIHITALKWIAPGALQSIVLDHAARIKSLHLEIDDDDMKVLLHLPPNTFPILRHLSLVYLMAPYFRVFPPDGADFTPISQLAPRLMSFGFFSIYTRHIEPRRFGLDLCSLTKLNLSTGVTEDIIYDVLHLTPSIQSLAAWITKSRSPNTISTSDDSEESDEDEEDEDTIESIATSDAENVPAIILHHLTDLNLGFGSAGVQARFMREVGTPSLAALSLQPNVSYTEALHKVTLQFLRRSTTTRPHGLTSLVLHGVKGLSEAQFRELLTEHGTDLTELCIDSCSGSLWDVFNEESEFQKSSPTTEAPNTPPLLLPNLAAFTCIGFEKDRARGIVDFIDGRNSKNGNTKEGTGFAECI</sequence>
<gene>
    <name evidence="3" type="ORF">R3P38DRAFT_3415175</name>
</gene>
<name>A0AAW0EF58_9AGAR</name>
<feature type="domain" description="F-box" evidence="2">
    <location>
        <begin position="48"/>
        <end position="111"/>
    </location>
</feature>
<evidence type="ECO:0000256" key="1">
    <source>
        <dbReference type="SAM" id="MobiDB-lite"/>
    </source>
</evidence>
<dbReference type="AlphaFoldDB" id="A0AAW0EF58"/>
<reference evidence="3 4" key="1">
    <citation type="journal article" date="2024" name="J Genomics">
        <title>Draft genome sequencing and assembly of Favolaschia claudopus CIRM-BRFM 2984 isolated from oak limbs.</title>
        <authorList>
            <person name="Navarro D."/>
            <person name="Drula E."/>
            <person name="Chaduli D."/>
            <person name="Cazenave R."/>
            <person name="Ahrendt S."/>
            <person name="Wang J."/>
            <person name="Lipzen A."/>
            <person name="Daum C."/>
            <person name="Barry K."/>
            <person name="Grigoriev I.V."/>
            <person name="Favel A."/>
            <person name="Rosso M.N."/>
            <person name="Martin F."/>
        </authorList>
    </citation>
    <scope>NUCLEOTIDE SEQUENCE [LARGE SCALE GENOMIC DNA]</scope>
    <source>
        <strain evidence="3 4">CIRM-BRFM 2984</strain>
    </source>
</reference>
<dbReference type="Pfam" id="PF12937">
    <property type="entry name" value="F-box-like"/>
    <property type="match status" value="1"/>
</dbReference>
<evidence type="ECO:0000313" key="4">
    <source>
        <dbReference type="Proteomes" id="UP001362999"/>
    </source>
</evidence>
<feature type="region of interest" description="Disordered" evidence="1">
    <location>
        <begin position="288"/>
        <end position="311"/>
    </location>
</feature>
<accession>A0AAW0EF58</accession>
<dbReference type="EMBL" id="JAWWNJ010000001">
    <property type="protein sequence ID" value="KAK7063361.1"/>
    <property type="molecule type" value="Genomic_DNA"/>
</dbReference>
<evidence type="ECO:0000259" key="2">
    <source>
        <dbReference type="Pfam" id="PF12937"/>
    </source>
</evidence>
<dbReference type="InterPro" id="IPR001810">
    <property type="entry name" value="F-box_dom"/>
</dbReference>
<proteinExistence type="predicted"/>